<evidence type="ECO:0000259" key="1">
    <source>
        <dbReference type="Pfam" id="PF14024"/>
    </source>
</evidence>
<proteinExistence type="predicted"/>
<dbReference type="AlphaFoldDB" id="A0A239I4L7"/>
<sequence length="201" mass="23142">MDADAFWEMIERSDRETGARQERLAWLDAELSLRSAEEIADFSMWWISATSRLCAWDLYAVYCSVLGWGSLDGFEYFANWLVSLGRTAFEQVAAIPDSVIELPQLLRLLELRRVRLANDEFPVWSMEEEPEFELLGYVAFDPYVKVAGLDVVHLGDAVRARGVQGKFPLMGADFDGEGWDFSDETEMNRRLPRLARYRAIR</sequence>
<dbReference type="EMBL" id="FZOD01000018">
    <property type="protein sequence ID" value="SNS87264.1"/>
    <property type="molecule type" value="Genomic_DNA"/>
</dbReference>
<evidence type="ECO:0000313" key="2">
    <source>
        <dbReference type="EMBL" id="SNS87264.1"/>
    </source>
</evidence>
<keyword evidence="3" id="KW-1185">Reference proteome</keyword>
<dbReference type="Pfam" id="PF14024">
    <property type="entry name" value="DUF4240"/>
    <property type="match status" value="1"/>
</dbReference>
<dbReference type="RefSeq" id="WP_179282116.1">
    <property type="nucleotide sequence ID" value="NZ_FZOD01000018.1"/>
</dbReference>
<dbReference type="InterPro" id="IPR025334">
    <property type="entry name" value="DUF4240"/>
</dbReference>
<dbReference type="Proteomes" id="UP000198282">
    <property type="component" value="Unassembled WGS sequence"/>
</dbReference>
<protein>
    <recommendedName>
        <fullName evidence="1">DUF4240 domain-containing protein</fullName>
    </recommendedName>
</protein>
<gene>
    <name evidence="2" type="ORF">SAMN05216276_101859</name>
</gene>
<name>A0A239I4L7_9ACTN</name>
<accession>A0A239I4L7</accession>
<feature type="domain" description="DUF4240" evidence="1">
    <location>
        <begin position="1"/>
        <end position="143"/>
    </location>
</feature>
<evidence type="ECO:0000313" key="3">
    <source>
        <dbReference type="Proteomes" id="UP000198282"/>
    </source>
</evidence>
<organism evidence="2 3">
    <name type="scientific">Streptosporangium subroseum</name>
    <dbReference type="NCBI Taxonomy" id="106412"/>
    <lineage>
        <taxon>Bacteria</taxon>
        <taxon>Bacillati</taxon>
        <taxon>Actinomycetota</taxon>
        <taxon>Actinomycetes</taxon>
        <taxon>Streptosporangiales</taxon>
        <taxon>Streptosporangiaceae</taxon>
        <taxon>Streptosporangium</taxon>
    </lineage>
</organism>
<reference evidence="2 3" key="1">
    <citation type="submission" date="2017-06" db="EMBL/GenBank/DDBJ databases">
        <authorList>
            <person name="Kim H.J."/>
            <person name="Triplett B.A."/>
        </authorList>
    </citation>
    <scope>NUCLEOTIDE SEQUENCE [LARGE SCALE GENOMIC DNA]</scope>
    <source>
        <strain evidence="2 3">CGMCC 4.2132</strain>
    </source>
</reference>